<keyword evidence="3" id="KW-0732">Signal</keyword>
<dbReference type="NCBIfam" id="TIGR01728">
    <property type="entry name" value="SsuA_fam"/>
    <property type="match status" value="1"/>
</dbReference>
<dbReference type="GO" id="GO:0042918">
    <property type="term" value="P:alkanesulfonate transmembrane transport"/>
    <property type="evidence" value="ECO:0007669"/>
    <property type="project" value="TreeGrafter"/>
</dbReference>
<gene>
    <name evidence="6" type="ORF">KA717_19075</name>
</gene>
<proteinExistence type="inferred from homology"/>
<feature type="compositionally biased region" description="Low complexity" evidence="4">
    <location>
        <begin position="31"/>
        <end position="47"/>
    </location>
</feature>
<dbReference type="AlphaFoldDB" id="A0A977PYR8"/>
<dbReference type="Gene3D" id="3.40.190.10">
    <property type="entry name" value="Periplasmic binding protein-like II"/>
    <property type="match status" value="2"/>
</dbReference>
<evidence type="ECO:0000313" key="6">
    <source>
        <dbReference type="EMBL" id="UXE64391.1"/>
    </source>
</evidence>
<name>A0A977PYR8_9CYAN</name>
<dbReference type="GO" id="GO:0042626">
    <property type="term" value="F:ATPase-coupled transmembrane transporter activity"/>
    <property type="evidence" value="ECO:0007669"/>
    <property type="project" value="InterPro"/>
</dbReference>
<dbReference type="KEGG" id="wna:KA717_19075"/>
<dbReference type="Pfam" id="PF13379">
    <property type="entry name" value="NMT1_2"/>
    <property type="match status" value="1"/>
</dbReference>
<organism evidence="6">
    <name type="scientific">Woronichinia naegeliana WA131</name>
    <dbReference type="NCBI Taxonomy" id="2824559"/>
    <lineage>
        <taxon>Bacteria</taxon>
        <taxon>Bacillati</taxon>
        <taxon>Cyanobacteriota</taxon>
        <taxon>Cyanophyceae</taxon>
        <taxon>Synechococcales</taxon>
        <taxon>Coelosphaeriaceae</taxon>
        <taxon>Woronichinia</taxon>
    </lineage>
</organism>
<dbReference type="PANTHER" id="PTHR30024:SF47">
    <property type="entry name" value="TAURINE-BINDING PERIPLASMIC PROTEIN"/>
    <property type="match status" value="1"/>
</dbReference>
<dbReference type="GO" id="GO:0042597">
    <property type="term" value="C:periplasmic space"/>
    <property type="evidence" value="ECO:0007669"/>
    <property type="project" value="UniProtKB-SubCell"/>
</dbReference>
<dbReference type="InterPro" id="IPR010067">
    <property type="entry name" value="ABC_SsuA_sub-bd"/>
</dbReference>
<feature type="domain" description="Solute-binding protein family 3/N-terminal" evidence="5">
    <location>
        <begin position="54"/>
        <end position="271"/>
    </location>
</feature>
<evidence type="ECO:0000259" key="5">
    <source>
        <dbReference type="SMART" id="SM00062"/>
    </source>
</evidence>
<protein>
    <submittedName>
        <fullName evidence="6">Aliphatic sulfonate ABC transporter substrate-binding protein</fullName>
    </submittedName>
</protein>
<dbReference type="EMBL" id="CP073041">
    <property type="protein sequence ID" value="UXE64391.1"/>
    <property type="molecule type" value="Genomic_DNA"/>
</dbReference>
<dbReference type="PROSITE" id="PS51257">
    <property type="entry name" value="PROKAR_LIPOPROTEIN"/>
    <property type="match status" value="1"/>
</dbReference>
<dbReference type="GO" id="GO:0016020">
    <property type="term" value="C:membrane"/>
    <property type="evidence" value="ECO:0007669"/>
    <property type="project" value="InterPro"/>
</dbReference>
<dbReference type="InterPro" id="IPR010068">
    <property type="entry name" value="Peri-bd_TauA"/>
</dbReference>
<comment type="subcellular location">
    <subcellularLocation>
        <location evidence="1">Periplasm</location>
    </subcellularLocation>
</comment>
<dbReference type="CDD" id="cd13560">
    <property type="entry name" value="PBP2_taurine"/>
    <property type="match status" value="1"/>
</dbReference>
<dbReference type="InterPro" id="IPR001638">
    <property type="entry name" value="Solute-binding_3/MltF_N"/>
</dbReference>
<evidence type="ECO:0000256" key="2">
    <source>
        <dbReference type="ARBA" id="ARBA00010742"/>
    </source>
</evidence>
<evidence type="ECO:0000256" key="3">
    <source>
        <dbReference type="ARBA" id="ARBA00022729"/>
    </source>
</evidence>
<dbReference type="Proteomes" id="UP001065613">
    <property type="component" value="Chromosome"/>
</dbReference>
<accession>A0A977PYR8</accession>
<evidence type="ECO:0000256" key="4">
    <source>
        <dbReference type="SAM" id="MobiDB-lite"/>
    </source>
</evidence>
<dbReference type="PANTHER" id="PTHR30024">
    <property type="entry name" value="ALIPHATIC SULFONATES-BINDING PROTEIN-RELATED"/>
    <property type="match status" value="1"/>
</dbReference>
<evidence type="ECO:0000256" key="1">
    <source>
        <dbReference type="ARBA" id="ARBA00004418"/>
    </source>
</evidence>
<dbReference type="SUPFAM" id="SSF53850">
    <property type="entry name" value="Periplasmic binding protein-like II"/>
    <property type="match status" value="1"/>
</dbReference>
<sequence length="354" mass="37674">MALKRREVLLGLASASLPIILASCGGEKTEGTTNTTTTENASPAANNTGKVPEKIRIGYQVIPNPELLAKAEGLAAKAFPNSKIEYISFDSGRDVNTAIAANGIDFGVLGSVPASVGIAQGLKYQVYFIQDVIGAAEALIAKPGIKTLADLKGKKVATPFGSTAHFSLEALLEQQGIPEKDLQILDLQPPDIVAAWSRGDIDASYVWQPTLGKLQKTGGTILVTSADLAKKGIVTADLGVVRTEFANQYPDVVKQYVGVLDEAVKAYRTDPKSATTALAKELNITPAETESSVKELVWLDSTEQKEPKYLGSTDRPGELAKILKSQADFAVTQKKITSAPDLAVYQQNLYTKAL</sequence>
<dbReference type="SMART" id="SM00062">
    <property type="entry name" value="PBPb"/>
    <property type="match status" value="1"/>
</dbReference>
<reference evidence="6" key="1">
    <citation type="submission" date="2021-04" db="EMBL/GenBank/DDBJ databases">
        <title>Genome sequence of Woronichinia naegeliana from Washington state freshwater lake bloom.</title>
        <authorList>
            <person name="Dreher T.W."/>
        </authorList>
    </citation>
    <scope>NUCLEOTIDE SEQUENCE</scope>
    <source>
        <strain evidence="6">WA131</strain>
    </source>
</reference>
<feature type="region of interest" description="Disordered" evidence="4">
    <location>
        <begin position="28"/>
        <end position="47"/>
    </location>
</feature>
<comment type="similarity">
    <text evidence="2">Belongs to the bacterial solute-binding protein SsuA/TauA family.</text>
</comment>